<feature type="active site" description="Nucleophile" evidence="2">
    <location>
        <position position="412"/>
    </location>
</feature>
<feature type="binding site" evidence="3">
    <location>
        <position position="506"/>
    </location>
    <ligand>
        <name>L-glutamate</name>
        <dbReference type="ChEBI" id="CHEBI:29985"/>
    </ligand>
</feature>
<proteinExistence type="predicted"/>
<accession>A0A7I8W3C5</accession>
<reference evidence="5 6" key="1">
    <citation type="submission" date="2020-08" db="EMBL/GenBank/DDBJ databases">
        <authorList>
            <person name="Hejnol A."/>
        </authorList>
    </citation>
    <scope>NUCLEOTIDE SEQUENCE [LARGE SCALE GENOMIC DNA]</scope>
</reference>
<keyword evidence="1" id="KW-0800">Toxin</keyword>
<evidence type="ECO:0000313" key="6">
    <source>
        <dbReference type="Proteomes" id="UP000549394"/>
    </source>
</evidence>
<gene>
    <name evidence="5" type="ORF">DGYR_LOCUS10471</name>
</gene>
<dbReference type="PANTHER" id="PTHR11686:SF9">
    <property type="entry name" value="RE13973P"/>
    <property type="match status" value="1"/>
</dbReference>
<feature type="binding site" evidence="3">
    <location>
        <position position="135"/>
    </location>
    <ligand>
        <name>L-glutamate</name>
        <dbReference type="ChEBI" id="CHEBI:29985"/>
    </ligand>
</feature>
<organism evidence="5 6">
    <name type="scientific">Dimorphilus gyrociliatus</name>
    <dbReference type="NCBI Taxonomy" id="2664684"/>
    <lineage>
        <taxon>Eukaryota</taxon>
        <taxon>Metazoa</taxon>
        <taxon>Spiralia</taxon>
        <taxon>Lophotrochozoa</taxon>
        <taxon>Annelida</taxon>
        <taxon>Polychaeta</taxon>
        <taxon>Polychaeta incertae sedis</taxon>
        <taxon>Dinophilidae</taxon>
        <taxon>Dimorphilus</taxon>
    </lineage>
</organism>
<evidence type="ECO:0000256" key="3">
    <source>
        <dbReference type="PIRSR" id="PIRSR600101-2"/>
    </source>
</evidence>
<evidence type="ECO:0000256" key="2">
    <source>
        <dbReference type="PIRSR" id="PIRSR600101-1"/>
    </source>
</evidence>
<keyword evidence="1" id="KW-1199">Hemostasis impairing toxin</keyword>
<dbReference type="Gene3D" id="3.60.20.40">
    <property type="match status" value="1"/>
</dbReference>
<dbReference type="PANTHER" id="PTHR11686">
    <property type="entry name" value="GAMMA GLUTAMYL TRANSPEPTIDASE"/>
    <property type="match status" value="1"/>
</dbReference>
<evidence type="ECO:0000256" key="4">
    <source>
        <dbReference type="SAM" id="Phobius"/>
    </source>
</evidence>
<dbReference type="GO" id="GO:0006751">
    <property type="term" value="P:glutathione catabolic process"/>
    <property type="evidence" value="ECO:0007669"/>
    <property type="project" value="InterPro"/>
</dbReference>
<dbReference type="NCBIfam" id="TIGR00066">
    <property type="entry name" value="g_glut_trans"/>
    <property type="match status" value="1"/>
</dbReference>
<feature type="binding site" evidence="3">
    <location>
        <begin position="483"/>
        <end position="484"/>
    </location>
    <ligand>
        <name>L-glutamate</name>
        <dbReference type="ChEBI" id="CHEBI:29985"/>
    </ligand>
</feature>
<dbReference type="PRINTS" id="PR01210">
    <property type="entry name" value="GGTRANSPTASE"/>
</dbReference>
<dbReference type="FunFam" id="1.10.246.130:FF:000001">
    <property type="entry name" value="Gamma-glutamyltransferase 5 isoform 1"/>
    <property type="match status" value="1"/>
</dbReference>
<keyword evidence="4" id="KW-0472">Membrane</keyword>
<protein>
    <submittedName>
        <fullName evidence="5">DgyrCDS11104</fullName>
    </submittedName>
</protein>
<feature type="transmembrane region" description="Helical" evidence="4">
    <location>
        <begin position="20"/>
        <end position="47"/>
    </location>
</feature>
<name>A0A7I8W3C5_9ANNE</name>
<dbReference type="Pfam" id="PF01019">
    <property type="entry name" value="G_glu_transpept"/>
    <property type="match status" value="1"/>
</dbReference>
<dbReference type="EMBL" id="CAJFCJ010000018">
    <property type="protein sequence ID" value="CAD5122694.1"/>
    <property type="molecule type" value="Genomic_DNA"/>
</dbReference>
<dbReference type="SUPFAM" id="SSF56235">
    <property type="entry name" value="N-terminal nucleophile aminohydrolases (Ntn hydrolases)"/>
    <property type="match status" value="1"/>
</dbReference>
<dbReference type="GO" id="GO:0036374">
    <property type="term" value="F:glutathione hydrolase activity"/>
    <property type="evidence" value="ECO:0007669"/>
    <property type="project" value="InterPro"/>
</dbReference>
<evidence type="ECO:0000256" key="1">
    <source>
        <dbReference type="ARBA" id="ARBA00084097"/>
    </source>
</evidence>
<dbReference type="Gene3D" id="1.10.246.130">
    <property type="match status" value="1"/>
</dbReference>
<dbReference type="InterPro" id="IPR000101">
    <property type="entry name" value="GGT_peptidase"/>
</dbReference>
<keyword evidence="4" id="KW-0812">Transmembrane</keyword>
<dbReference type="FunFam" id="3.60.20.40:FF:000001">
    <property type="entry name" value="Gamma-glutamyltranspeptidase 1"/>
    <property type="match status" value="1"/>
</dbReference>
<evidence type="ECO:0000313" key="5">
    <source>
        <dbReference type="EMBL" id="CAD5122694.1"/>
    </source>
</evidence>
<feature type="binding site" evidence="3">
    <location>
        <begin position="430"/>
        <end position="432"/>
    </location>
    <ligand>
        <name>L-glutamate</name>
        <dbReference type="ChEBI" id="CHEBI:29985"/>
    </ligand>
</feature>
<keyword evidence="4" id="KW-1133">Transmembrane helix</keyword>
<dbReference type="GO" id="GO:0005886">
    <property type="term" value="C:plasma membrane"/>
    <property type="evidence" value="ECO:0007669"/>
    <property type="project" value="TreeGrafter"/>
</dbReference>
<dbReference type="InterPro" id="IPR043137">
    <property type="entry name" value="GGT_ssub_C"/>
</dbReference>
<dbReference type="OrthoDB" id="1081007at2759"/>
<sequence length="613" mass="66880">MKSEYTKLNQENSTHKKSKLRICGGLLTVLIGAAIGVGLPLLIVLSFSQTFNYAPVIYQGTSKSTYGKFGTVASDEQHCSSLGTNIMAKKGGSAVDAAIITLLCLGVVSPMSSGLGGGHIMLIYGEHEVVSEIAREKAPLAASEELFERPSNESMYGGRAIAVPGEIAGLHKAWSKFGKLPWSDLFEPIIKLAEGFPVQHALAEAFKKNFDMLKSSPSLSKTFLKHDGSIYKEGEILKRENLAESLKKISKEGAKAFYNGSLTEDILLDLQDHGSIIKKEDLNQFEAYFARPVKSNLSSLNITVYSPPPPSSGPAYQLMLNLLDHLNLSPQNISEFEKSVDLYHSLIEIFKFGFAAKSFLGDPSFNRFMNHTVEDMLSESTIKRILSKIDMNRTHDVPYYEPAGEISETHGTTHVAVISPNGDAVSVTSTINLSFGSRKVGERTGIIFNNQMDDFSRISTKENFWGALNSPANQIRPGKRPQSSTCGSIFTDFSGNVKFVVGASGGTKIPPAVLTVSAFALWLQKDVDDAVNIARFHHQLMPNRVLYESALPKSLIQALKKRGHKMVEQSPELGVAVCQAIKSNCSTTNLWDATNICLHSVSDFRKSGGPDAY</sequence>
<dbReference type="InterPro" id="IPR043138">
    <property type="entry name" value="GGT_lsub"/>
</dbReference>
<dbReference type="Proteomes" id="UP000549394">
    <property type="component" value="Unassembled WGS sequence"/>
</dbReference>
<dbReference type="InterPro" id="IPR029055">
    <property type="entry name" value="Ntn_hydrolases_N"/>
</dbReference>
<keyword evidence="1" id="KW-1202">Platelet aggregation activating toxin</keyword>
<comment type="caution">
    <text evidence="5">The sequence shown here is derived from an EMBL/GenBank/DDBJ whole genome shotgun (WGS) entry which is preliminary data.</text>
</comment>
<dbReference type="AlphaFoldDB" id="A0A7I8W3C5"/>
<feature type="binding site" evidence="3">
    <location>
        <position position="454"/>
    </location>
    <ligand>
        <name>L-glutamate</name>
        <dbReference type="ChEBI" id="CHEBI:29985"/>
    </ligand>
</feature>
<keyword evidence="6" id="KW-1185">Reference proteome</keyword>